<evidence type="ECO:0000313" key="5">
    <source>
        <dbReference type="Proteomes" id="UP000034681"/>
    </source>
</evidence>
<keyword evidence="2" id="KW-0812">Transmembrane</keyword>
<dbReference type="PANTHER" id="PTHR22911">
    <property type="entry name" value="ACYL-MALONYL CONDENSING ENZYME-RELATED"/>
    <property type="match status" value="1"/>
</dbReference>
<feature type="domain" description="EamA" evidence="3">
    <location>
        <begin position="286"/>
        <end position="365"/>
    </location>
</feature>
<accession>A0A0M2Q4K3</accession>
<dbReference type="AlphaFoldDB" id="A0A0M2Q4K3"/>
<feature type="transmembrane region" description="Helical" evidence="2">
    <location>
        <begin position="129"/>
        <end position="147"/>
    </location>
</feature>
<keyword evidence="2" id="KW-0472">Membrane</keyword>
<evidence type="ECO:0000259" key="3">
    <source>
        <dbReference type="Pfam" id="PF00892"/>
    </source>
</evidence>
<proteinExistence type="inferred from homology"/>
<dbReference type="OrthoDB" id="6235706at2"/>
<evidence type="ECO:0000256" key="2">
    <source>
        <dbReference type="SAM" id="Phobius"/>
    </source>
</evidence>
<comment type="similarity">
    <text evidence="1">Belongs to the EamA transporter family.</text>
</comment>
<dbReference type="Pfam" id="PF00892">
    <property type="entry name" value="EamA"/>
    <property type="match status" value="2"/>
</dbReference>
<dbReference type="SUPFAM" id="SSF103481">
    <property type="entry name" value="Multidrug resistance efflux transporter EmrE"/>
    <property type="match status" value="2"/>
</dbReference>
<feature type="transmembrane region" description="Helical" evidence="2">
    <location>
        <begin position="34"/>
        <end position="53"/>
    </location>
</feature>
<feature type="transmembrane region" description="Helical" evidence="2">
    <location>
        <begin position="104"/>
        <end position="123"/>
    </location>
</feature>
<protein>
    <recommendedName>
        <fullName evidence="3">EamA domain-containing protein</fullName>
    </recommendedName>
</protein>
<reference evidence="4" key="1">
    <citation type="submission" date="2012-04" db="EMBL/GenBank/DDBJ databases">
        <authorList>
            <person name="Borisov I.G."/>
            <person name="Ivanikova N.V."/>
            <person name="Pinevich A.V."/>
        </authorList>
    </citation>
    <scope>NUCLEOTIDE SEQUENCE</scope>
    <source>
        <strain evidence="4">CALU 1027</strain>
    </source>
</reference>
<feature type="transmembrane region" description="Helical" evidence="2">
    <location>
        <begin position="167"/>
        <end position="187"/>
    </location>
</feature>
<comment type="caution">
    <text evidence="4">The sequence shown here is derived from an EMBL/GenBank/DDBJ whole genome shotgun (WGS) entry which is preliminary data.</text>
</comment>
<dbReference type="Gene3D" id="1.10.3730.20">
    <property type="match status" value="1"/>
</dbReference>
<feature type="domain" description="EamA" evidence="3">
    <location>
        <begin position="4"/>
        <end position="146"/>
    </location>
</feature>
<dbReference type="InterPro" id="IPR000620">
    <property type="entry name" value="EamA_dom"/>
</dbReference>
<gene>
    <name evidence="4" type="ORF">PROH_04175</name>
</gene>
<dbReference type="GO" id="GO:0016020">
    <property type="term" value="C:membrane"/>
    <property type="evidence" value="ECO:0007669"/>
    <property type="project" value="InterPro"/>
</dbReference>
<dbReference type="STRING" id="317619.GCA_000332315_04117"/>
<evidence type="ECO:0000313" key="4">
    <source>
        <dbReference type="EMBL" id="KKJ01512.1"/>
    </source>
</evidence>
<feature type="transmembrane region" description="Helical" evidence="2">
    <location>
        <begin position="323"/>
        <end position="343"/>
    </location>
</feature>
<keyword evidence="2" id="KW-1133">Transmembrane helix</keyword>
<dbReference type="RefSeq" id="WP_017714258.1">
    <property type="nucleotide sequence ID" value="NZ_KB235941.1"/>
</dbReference>
<dbReference type="eggNOG" id="COG0697">
    <property type="taxonomic scope" value="Bacteria"/>
</dbReference>
<name>A0A0M2Q4K3_PROHO</name>
<feature type="transmembrane region" description="Helical" evidence="2">
    <location>
        <begin position="199"/>
        <end position="222"/>
    </location>
</feature>
<dbReference type="Proteomes" id="UP000034681">
    <property type="component" value="Unassembled WGS sequence"/>
</dbReference>
<dbReference type="EMBL" id="AJTX02000002">
    <property type="protein sequence ID" value="KKJ01512.1"/>
    <property type="molecule type" value="Genomic_DNA"/>
</dbReference>
<organism evidence="4 5">
    <name type="scientific">Prochlorothrix hollandica PCC 9006 = CALU 1027</name>
    <dbReference type="NCBI Taxonomy" id="317619"/>
    <lineage>
        <taxon>Bacteria</taxon>
        <taxon>Bacillati</taxon>
        <taxon>Cyanobacteriota</taxon>
        <taxon>Cyanophyceae</taxon>
        <taxon>Prochlorotrichales</taxon>
        <taxon>Prochlorotrichaceae</taxon>
        <taxon>Prochlorothrix</taxon>
    </lineage>
</organism>
<keyword evidence="5" id="KW-1185">Reference proteome</keyword>
<feature type="transmembrane region" description="Helical" evidence="2">
    <location>
        <begin position="350"/>
        <end position="368"/>
    </location>
</feature>
<dbReference type="InterPro" id="IPR037185">
    <property type="entry name" value="EmrE-like"/>
</dbReference>
<sequence>MNGIGEMAALGAAVLWAIASVIYARLGQALPPAVLNLLKGLMALGFLALTLGLRELWQPGSGLEEIAALGDREKLLLTVSGVIGISIGDTCYFNTLNRLGARRALLLETLSPPLTAGIAWIFLGEALGGLDWLGIGLILGGVAWVMVERVPDRSLATAVQIPTRSLLAGVLWAVGANLSQSAGAVMSRSALADTAVDPLWSTIVRLSAGVVALAIGLGLAAIGRWSRDRVRFPRPLFHRTVAGDVPIGDLPMPNPPIANGPSSPLPVPQLPVPQLPIAPNPQNRPPFNPSGQIIATIAVVSFFSTYLALWLQQTAFKYAETGIAQTLSSTSPLFVLPVAIAVGERVTVRALVGAAVAIAGVVVLLQSSP</sequence>
<feature type="transmembrane region" description="Helical" evidence="2">
    <location>
        <begin position="293"/>
        <end position="311"/>
    </location>
</feature>
<dbReference type="PANTHER" id="PTHR22911:SF137">
    <property type="entry name" value="SOLUTE CARRIER FAMILY 35 MEMBER G2-RELATED"/>
    <property type="match status" value="1"/>
</dbReference>
<evidence type="ECO:0000256" key="1">
    <source>
        <dbReference type="ARBA" id="ARBA00007362"/>
    </source>
</evidence>